<dbReference type="SUPFAM" id="SSF54909">
    <property type="entry name" value="Dimeric alpha+beta barrel"/>
    <property type="match status" value="1"/>
</dbReference>
<dbReference type="InterPro" id="IPR011008">
    <property type="entry name" value="Dimeric_a/b-barrel"/>
</dbReference>
<keyword evidence="1" id="KW-0413">Isomerase</keyword>
<evidence type="ECO:0000313" key="1">
    <source>
        <dbReference type="EMBL" id="OAZ05090.1"/>
    </source>
</evidence>
<name>A0A199XTW8_9FLAO</name>
<dbReference type="Pfam" id="PF05336">
    <property type="entry name" value="rhaM"/>
    <property type="match status" value="1"/>
</dbReference>
<organism evidence="1 2">
    <name type="scientific">Flavobacterium succinicans</name>
    <dbReference type="NCBI Taxonomy" id="29536"/>
    <lineage>
        <taxon>Bacteria</taxon>
        <taxon>Pseudomonadati</taxon>
        <taxon>Bacteroidota</taxon>
        <taxon>Flavobacteriia</taxon>
        <taxon>Flavobacteriales</taxon>
        <taxon>Flavobacteriaceae</taxon>
        <taxon>Flavobacterium</taxon>
    </lineage>
</organism>
<proteinExistence type="predicted"/>
<sequence length="115" mass="13945">MVTQKYCLALDLKDDPILKAEYQKYHEKVWPEITESITKSGIEKLEIYCIGNRLFMIIEANETFTFERKDAMDASNLWVQKWEEQMWKYQKALPWAKEGQKWMLMEKIFDLNENR</sequence>
<dbReference type="EC" id="5.1.3.-" evidence="1"/>
<gene>
    <name evidence="1" type="ORF">FLB_09410</name>
</gene>
<keyword evidence="2" id="KW-1185">Reference proteome</keyword>
<accession>A0A199XTW8</accession>
<dbReference type="OrthoDB" id="1430580at2"/>
<dbReference type="InterPro" id="IPR008000">
    <property type="entry name" value="Rham/fucose_mutarotase"/>
</dbReference>
<dbReference type="RefSeq" id="WP_064714775.1">
    <property type="nucleotide sequence ID" value="NZ_JMTM01000017.1"/>
</dbReference>
<reference evidence="1 2" key="1">
    <citation type="submission" date="2016-06" db="EMBL/GenBank/DDBJ databases">
        <title>Draft genome sequence of Flavobacterium succinicans strain DD5b.</title>
        <authorList>
            <person name="Poehlein A."/>
            <person name="Daniel R."/>
            <person name="Simeonova D.D."/>
        </authorList>
    </citation>
    <scope>NUCLEOTIDE SEQUENCE [LARGE SCALE GENOMIC DNA]</scope>
    <source>
        <strain evidence="1 2">DD5b</strain>
    </source>
</reference>
<protein>
    <submittedName>
        <fullName evidence="1">L-fucose mutarotase</fullName>
        <ecNumber evidence="1">5.1.3.-</ecNumber>
    </submittedName>
</protein>
<dbReference type="PATRIC" id="fig|29536.5.peg.969"/>
<dbReference type="InterPro" id="IPR052996">
    <property type="entry name" value="Carb_Metab_Mutarotase"/>
</dbReference>
<dbReference type="EMBL" id="JMTM01000017">
    <property type="protein sequence ID" value="OAZ05090.1"/>
    <property type="molecule type" value="Genomic_DNA"/>
</dbReference>
<dbReference type="Proteomes" id="UP000093807">
    <property type="component" value="Unassembled WGS sequence"/>
</dbReference>
<comment type="caution">
    <text evidence="1">The sequence shown here is derived from an EMBL/GenBank/DDBJ whole genome shotgun (WGS) entry which is preliminary data.</text>
</comment>
<dbReference type="AlphaFoldDB" id="A0A199XTW8"/>
<dbReference type="PANTHER" id="PTHR43239">
    <property type="entry name" value="UPF0734 PROTEIN DDB_G0273871/DDB_G0273177"/>
    <property type="match status" value="1"/>
</dbReference>
<dbReference type="Gene3D" id="3.30.70.100">
    <property type="match status" value="1"/>
</dbReference>
<evidence type="ECO:0000313" key="2">
    <source>
        <dbReference type="Proteomes" id="UP000093807"/>
    </source>
</evidence>
<dbReference type="GO" id="GO:0016857">
    <property type="term" value="F:racemase and epimerase activity, acting on carbohydrates and derivatives"/>
    <property type="evidence" value="ECO:0007669"/>
    <property type="project" value="InterPro"/>
</dbReference>
<dbReference type="PANTHER" id="PTHR43239:SF1">
    <property type="entry name" value="UPF0734 PROTEIN DDB_G0273871_DDB_G0273177"/>
    <property type="match status" value="1"/>
</dbReference>